<comment type="caution">
    <text evidence="1">The sequence shown here is derived from an EMBL/GenBank/DDBJ whole genome shotgun (WGS) entry which is preliminary data.</text>
</comment>
<dbReference type="Proteomes" id="UP000521943">
    <property type="component" value="Unassembled WGS sequence"/>
</dbReference>
<protein>
    <recommendedName>
        <fullName evidence="3">F-box domain-containing protein</fullName>
    </recommendedName>
</protein>
<dbReference type="EMBL" id="JACGCI010000077">
    <property type="protein sequence ID" value="KAF6747853.1"/>
    <property type="molecule type" value="Genomic_DNA"/>
</dbReference>
<reference evidence="1 2" key="1">
    <citation type="submission" date="2020-07" db="EMBL/GenBank/DDBJ databases">
        <title>Comparative genomics of pyrophilous fungi reveals a link between fire events and developmental genes.</title>
        <authorList>
            <consortium name="DOE Joint Genome Institute"/>
            <person name="Steindorff A.S."/>
            <person name="Carver A."/>
            <person name="Calhoun S."/>
            <person name="Stillman K."/>
            <person name="Liu H."/>
            <person name="Lipzen A."/>
            <person name="Pangilinan J."/>
            <person name="Labutti K."/>
            <person name="Bruns T.D."/>
            <person name="Grigoriev I.V."/>
        </authorList>
    </citation>
    <scope>NUCLEOTIDE SEQUENCE [LARGE SCALE GENOMIC DNA]</scope>
    <source>
        <strain evidence="1 2">CBS 144469</strain>
    </source>
</reference>
<gene>
    <name evidence="1" type="ORF">DFP72DRAFT_854048</name>
</gene>
<proteinExistence type="predicted"/>
<name>A0A8H6HIY3_9AGAR</name>
<organism evidence="1 2">
    <name type="scientific">Ephemerocybe angulata</name>
    <dbReference type="NCBI Taxonomy" id="980116"/>
    <lineage>
        <taxon>Eukaryota</taxon>
        <taxon>Fungi</taxon>
        <taxon>Dikarya</taxon>
        <taxon>Basidiomycota</taxon>
        <taxon>Agaricomycotina</taxon>
        <taxon>Agaricomycetes</taxon>
        <taxon>Agaricomycetidae</taxon>
        <taxon>Agaricales</taxon>
        <taxon>Agaricineae</taxon>
        <taxon>Psathyrellaceae</taxon>
        <taxon>Ephemerocybe</taxon>
    </lineage>
</organism>
<evidence type="ECO:0000313" key="1">
    <source>
        <dbReference type="EMBL" id="KAF6747853.1"/>
    </source>
</evidence>
<evidence type="ECO:0000313" key="2">
    <source>
        <dbReference type="Proteomes" id="UP000521943"/>
    </source>
</evidence>
<dbReference type="AlphaFoldDB" id="A0A8H6HIY3"/>
<keyword evidence="2" id="KW-1185">Reference proteome</keyword>
<dbReference type="OrthoDB" id="2614569at2759"/>
<accession>A0A8H6HIY3</accession>
<evidence type="ECO:0008006" key="3">
    <source>
        <dbReference type="Google" id="ProtNLM"/>
    </source>
</evidence>
<sequence>MHPCLQVQEVVRNVCSYLDKKSCLAFGLTCQAVIDPALDEIWENLNSWDFLLSLPEDVRKISRKSCKNCGERVPGTECTRYLELSDGKNGFTNTDLQQYLAHYAPRIRVLKPEVRCGMVMPSTSSFQALALATENEPGALSPSLREFKWMPPSMLKKCFPEWETAARSSALMTLFLGSRVSTLHAELSNGYGDALYLASVYAAMKRLGPLQLAGLSLELNPSEAALLDGFFGVGGSASTGIHLRVLRLGCLSIRHLFSVASLPQVEDLSVEELDSGSFQDTAFAAARASLPPTPFPNLRRLMLGAANFEQVAVITRSPRFMLLPGAGAL</sequence>